<keyword evidence="2" id="KW-1133">Transmembrane helix</keyword>
<dbReference type="AlphaFoldDB" id="A0A9P4V771"/>
<dbReference type="OrthoDB" id="5340195at2759"/>
<sequence length="771" mass="85653">MAVPGHRSPNSSRSVSPQVSPRPYDPFDPPLDPIEMSSFAQSSPRLEHQRGRSLGEASLADDPSSPHMGGHRGGKQYAPIPNQDSSHGPPQPSEASLYSMGSGLNFYKTRDADTQALVDRRAGELAQWHVHWSTPAIIAALFVGGVLGALGHHFFYAHLDGRPATEQLKMIRYGTALAFFVKSTLVGCVILCYRQRIWRTFRTKAMTINAIDGLFASTEDPTQFFMNWEMIRNGKLATLMAACSWLIPIASVLSPASLTSEVQTSYNLTRCSSVASLDFTHESLYNFRNESNFPGSSLVFYNTTDTHGKAPDYFDYYDQPSKNARRLAVLSTYLKKASHSENASIDSCGNGWNCTYSISFQGPGYNCDELANSSTPDLAPGTAPFNLTTLAPQGDYLYYSSVDMGEYLNPQIETGDDGVPVPEPPYPETLGVFQAEPVLWIGYVINTSKPYDAASSQYKKKWGTVHEPKIFKCAAYHTNYTFEVRYNDSNQITKRLERKFIAPVVDTTMVIDPTDSSQTFPSPQSNFIRPQDDEKYKLTAAHHAMGSLLRNFLRGSISYKAPYFVTKSDISETRLMEAATSYPIHNLMQQIQEMYEDMILTLLSEPHLVVANKEDVPCQKSRTVNVYVYHAEGLWVGYAIVVAITFAFIFVGAWSIHQNGVASDTLFSRIMVTTRNPTLDRLSVGACLGGDPFPKELIKTKLRFGVLLEEEPREGPLGVVEHCTFGAAGETKDIVKYGTYAGLKKWREDSDGEDGHVREKKPLLATRRGVD</sequence>
<evidence type="ECO:0000313" key="3">
    <source>
        <dbReference type="EMBL" id="KAF2739003.1"/>
    </source>
</evidence>
<proteinExistence type="predicted"/>
<evidence type="ECO:0000256" key="1">
    <source>
        <dbReference type="SAM" id="MobiDB-lite"/>
    </source>
</evidence>
<feature type="compositionally biased region" description="Pro residues" evidence="1">
    <location>
        <begin position="23"/>
        <end position="32"/>
    </location>
</feature>
<feature type="transmembrane region" description="Helical" evidence="2">
    <location>
        <begin position="236"/>
        <end position="258"/>
    </location>
</feature>
<feature type="region of interest" description="Disordered" evidence="1">
    <location>
        <begin position="1"/>
        <end position="95"/>
    </location>
</feature>
<dbReference type="PANTHER" id="PTHR35041:SF3">
    <property type="entry name" value="FORMYLMETHIONINE DEFORMYLASE-LIKE PROTEIN"/>
    <property type="match status" value="1"/>
</dbReference>
<feature type="transmembrane region" description="Helical" evidence="2">
    <location>
        <begin position="130"/>
        <end position="150"/>
    </location>
</feature>
<gene>
    <name evidence="3" type="ORF">EJ04DRAFT_509158</name>
</gene>
<dbReference type="EMBL" id="ML996106">
    <property type="protein sequence ID" value="KAF2739003.1"/>
    <property type="molecule type" value="Genomic_DNA"/>
</dbReference>
<dbReference type="Proteomes" id="UP000799444">
    <property type="component" value="Unassembled WGS sequence"/>
</dbReference>
<protein>
    <recommendedName>
        <fullName evidence="5">Formylmethionine deformylase-like protein</fullName>
    </recommendedName>
</protein>
<feature type="transmembrane region" description="Helical" evidence="2">
    <location>
        <begin position="170"/>
        <end position="193"/>
    </location>
</feature>
<comment type="caution">
    <text evidence="3">The sequence shown here is derived from an EMBL/GenBank/DDBJ whole genome shotgun (WGS) entry which is preliminary data.</text>
</comment>
<evidence type="ECO:0008006" key="5">
    <source>
        <dbReference type="Google" id="ProtNLM"/>
    </source>
</evidence>
<keyword evidence="2" id="KW-0812">Transmembrane</keyword>
<keyword evidence="2" id="KW-0472">Membrane</keyword>
<organism evidence="3 4">
    <name type="scientific">Polyplosphaeria fusca</name>
    <dbReference type="NCBI Taxonomy" id="682080"/>
    <lineage>
        <taxon>Eukaryota</taxon>
        <taxon>Fungi</taxon>
        <taxon>Dikarya</taxon>
        <taxon>Ascomycota</taxon>
        <taxon>Pezizomycotina</taxon>
        <taxon>Dothideomycetes</taxon>
        <taxon>Pleosporomycetidae</taxon>
        <taxon>Pleosporales</taxon>
        <taxon>Tetraplosphaeriaceae</taxon>
        <taxon>Polyplosphaeria</taxon>
    </lineage>
</organism>
<keyword evidence="4" id="KW-1185">Reference proteome</keyword>
<dbReference type="PANTHER" id="PTHR35041">
    <property type="entry name" value="MEDIATOR OF RNA POLYMERASE II TRANSCRIPTION SUBUNIT 1"/>
    <property type="match status" value="1"/>
</dbReference>
<evidence type="ECO:0000256" key="2">
    <source>
        <dbReference type="SAM" id="Phobius"/>
    </source>
</evidence>
<accession>A0A9P4V771</accession>
<reference evidence="3" key="1">
    <citation type="journal article" date="2020" name="Stud. Mycol.">
        <title>101 Dothideomycetes genomes: a test case for predicting lifestyles and emergence of pathogens.</title>
        <authorList>
            <person name="Haridas S."/>
            <person name="Albert R."/>
            <person name="Binder M."/>
            <person name="Bloem J."/>
            <person name="Labutti K."/>
            <person name="Salamov A."/>
            <person name="Andreopoulos B."/>
            <person name="Baker S."/>
            <person name="Barry K."/>
            <person name="Bills G."/>
            <person name="Bluhm B."/>
            <person name="Cannon C."/>
            <person name="Castanera R."/>
            <person name="Culley D."/>
            <person name="Daum C."/>
            <person name="Ezra D."/>
            <person name="Gonzalez J."/>
            <person name="Henrissat B."/>
            <person name="Kuo A."/>
            <person name="Liang C."/>
            <person name="Lipzen A."/>
            <person name="Lutzoni F."/>
            <person name="Magnuson J."/>
            <person name="Mondo S."/>
            <person name="Nolan M."/>
            <person name="Ohm R."/>
            <person name="Pangilinan J."/>
            <person name="Park H.-J."/>
            <person name="Ramirez L."/>
            <person name="Alfaro M."/>
            <person name="Sun H."/>
            <person name="Tritt A."/>
            <person name="Yoshinaga Y."/>
            <person name="Zwiers L.-H."/>
            <person name="Turgeon B."/>
            <person name="Goodwin S."/>
            <person name="Spatafora J."/>
            <person name="Crous P."/>
            <person name="Grigoriev I."/>
        </authorList>
    </citation>
    <scope>NUCLEOTIDE SEQUENCE</scope>
    <source>
        <strain evidence="3">CBS 125425</strain>
    </source>
</reference>
<name>A0A9P4V771_9PLEO</name>
<feature type="transmembrane region" description="Helical" evidence="2">
    <location>
        <begin position="635"/>
        <end position="656"/>
    </location>
</feature>
<feature type="region of interest" description="Disordered" evidence="1">
    <location>
        <begin position="746"/>
        <end position="771"/>
    </location>
</feature>
<evidence type="ECO:0000313" key="4">
    <source>
        <dbReference type="Proteomes" id="UP000799444"/>
    </source>
</evidence>
<feature type="compositionally biased region" description="Polar residues" evidence="1">
    <location>
        <begin position="82"/>
        <end position="95"/>
    </location>
</feature>
<feature type="compositionally biased region" description="Low complexity" evidence="1">
    <location>
        <begin position="7"/>
        <end position="22"/>
    </location>
</feature>